<dbReference type="Proteomes" id="UP000321523">
    <property type="component" value="Unassembled WGS sequence"/>
</dbReference>
<evidence type="ECO:0000256" key="5">
    <source>
        <dbReference type="ARBA" id="ARBA00022741"/>
    </source>
</evidence>
<dbReference type="EMBL" id="BJYZ01000027">
    <property type="protein sequence ID" value="GEO41317.1"/>
    <property type="molecule type" value="Genomic_DNA"/>
</dbReference>
<dbReference type="InterPro" id="IPR003594">
    <property type="entry name" value="HATPase_dom"/>
</dbReference>
<feature type="domain" description="Signal transduction histidine kinase HWE region" evidence="10">
    <location>
        <begin position="154"/>
        <end position="242"/>
    </location>
</feature>
<dbReference type="GO" id="GO:0005524">
    <property type="term" value="F:ATP binding"/>
    <property type="evidence" value="ECO:0007669"/>
    <property type="project" value="UniProtKB-KW"/>
</dbReference>
<dbReference type="PANTHER" id="PTHR41523">
    <property type="entry name" value="TWO-COMPONENT SYSTEM SENSOR PROTEIN"/>
    <property type="match status" value="1"/>
</dbReference>
<feature type="domain" description="Histidine kinase/HSP90-like ATPase" evidence="9">
    <location>
        <begin position="250"/>
        <end position="348"/>
    </location>
</feature>
<accession>A0A512DXW3</accession>
<dbReference type="EC" id="2.7.13.3" evidence="2"/>
<dbReference type="Pfam" id="PF02518">
    <property type="entry name" value="HATPase_c"/>
    <property type="match status" value="1"/>
</dbReference>
<reference evidence="11 12" key="1">
    <citation type="submission" date="2019-07" db="EMBL/GenBank/DDBJ databases">
        <title>Whole genome shotgun sequence of Skermanella aerolata NBRC 106429.</title>
        <authorList>
            <person name="Hosoyama A."/>
            <person name="Uohara A."/>
            <person name="Ohji S."/>
            <person name="Ichikawa N."/>
        </authorList>
    </citation>
    <scope>NUCLEOTIDE SEQUENCE [LARGE SCALE GENOMIC DNA]</scope>
    <source>
        <strain evidence="11 12">NBRC 106429</strain>
    </source>
</reference>
<protein>
    <recommendedName>
        <fullName evidence="2">histidine kinase</fullName>
        <ecNumber evidence="2">2.7.13.3</ecNumber>
    </recommendedName>
</protein>
<keyword evidence="7" id="KW-0067">ATP-binding</keyword>
<dbReference type="InterPro" id="IPR011495">
    <property type="entry name" value="Sig_transdc_His_kin_sub2_dim/P"/>
</dbReference>
<keyword evidence="12" id="KW-1185">Reference proteome</keyword>
<dbReference type="Pfam" id="PF07568">
    <property type="entry name" value="HisKA_2"/>
    <property type="match status" value="1"/>
</dbReference>
<organism evidence="11 12">
    <name type="scientific">Skermanella aerolata</name>
    <dbReference type="NCBI Taxonomy" id="393310"/>
    <lineage>
        <taxon>Bacteria</taxon>
        <taxon>Pseudomonadati</taxon>
        <taxon>Pseudomonadota</taxon>
        <taxon>Alphaproteobacteria</taxon>
        <taxon>Rhodospirillales</taxon>
        <taxon>Azospirillaceae</taxon>
        <taxon>Skermanella</taxon>
    </lineage>
</organism>
<keyword evidence="3" id="KW-0597">Phosphoprotein</keyword>
<keyword evidence="4" id="KW-0808">Transferase</keyword>
<dbReference type="RefSeq" id="WP_084720911.1">
    <property type="nucleotide sequence ID" value="NZ_BJYZ01000027.1"/>
</dbReference>
<dbReference type="PANTHER" id="PTHR41523:SF8">
    <property type="entry name" value="ETHYLENE RESPONSE SENSOR PROTEIN"/>
    <property type="match status" value="1"/>
</dbReference>
<comment type="caution">
    <text evidence="11">The sequence shown here is derived from an EMBL/GenBank/DDBJ whole genome shotgun (WGS) entry which is preliminary data.</text>
</comment>
<proteinExistence type="predicted"/>
<keyword evidence="6" id="KW-0418">Kinase</keyword>
<dbReference type="InterPro" id="IPR011102">
    <property type="entry name" value="Sig_transdc_His_kinase_HWE"/>
</dbReference>
<dbReference type="InterPro" id="IPR036890">
    <property type="entry name" value="HATPase_C_sf"/>
</dbReference>
<dbReference type="Gene3D" id="3.30.565.10">
    <property type="entry name" value="Histidine kinase-like ATPase, C-terminal domain"/>
    <property type="match status" value="1"/>
</dbReference>
<evidence type="ECO:0000256" key="2">
    <source>
        <dbReference type="ARBA" id="ARBA00012438"/>
    </source>
</evidence>
<feature type="coiled-coil region" evidence="8">
    <location>
        <begin position="17"/>
        <end position="51"/>
    </location>
</feature>
<name>A0A512DXW3_9PROT</name>
<feature type="coiled-coil region" evidence="8">
    <location>
        <begin position="92"/>
        <end position="126"/>
    </location>
</feature>
<dbReference type="OrthoDB" id="9767435at2"/>
<evidence type="ECO:0000259" key="10">
    <source>
        <dbReference type="SMART" id="SM00911"/>
    </source>
</evidence>
<evidence type="ECO:0000256" key="3">
    <source>
        <dbReference type="ARBA" id="ARBA00022553"/>
    </source>
</evidence>
<evidence type="ECO:0000313" key="11">
    <source>
        <dbReference type="EMBL" id="GEO41317.1"/>
    </source>
</evidence>
<sequence>MASNQTCSEFSIHGQEYEQLQAALETADGEIQALVQENRQLQMENSKALAENAHLRHLLAQSHARLLEAQVAAAKSSARLVTGLEGELSIVNEELQVSLEELQITAEELEQTNAALILSNTMLEQQVAERTRHLEQALAERNELLRCKEDLFHEIGCRVRDSLQVVMSLVRVQAGRSEDPQVRQALQSIVARIHAVARVHDRLSSGDGSGRVRMDRYLGEICQQIVDAHDVAPPRHTIEVEAESIELSADLAFPLGLIATELIDNALRHAFDRSGTGTVWVQFGHLSDGRMKLVVADDGRGIAKEVQFPKAVGLGMHIVAMMVQRVRAGLSVAHVHGTCFTLTLADGTSHTVAVDRNR</sequence>
<dbReference type="AlphaFoldDB" id="A0A512DXW3"/>
<evidence type="ECO:0000256" key="6">
    <source>
        <dbReference type="ARBA" id="ARBA00022777"/>
    </source>
</evidence>
<gene>
    <name evidence="11" type="ORF">SAE02_54650</name>
</gene>
<dbReference type="SMART" id="SM00387">
    <property type="entry name" value="HATPase_c"/>
    <property type="match status" value="1"/>
</dbReference>
<evidence type="ECO:0000256" key="4">
    <source>
        <dbReference type="ARBA" id="ARBA00022679"/>
    </source>
</evidence>
<evidence type="ECO:0000313" key="12">
    <source>
        <dbReference type="Proteomes" id="UP000321523"/>
    </source>
</evidence>
<comment type="catalytic activity">
    <reaction evidence="1">
        <text>ATP + protein L-histidine = ADP + protein N-phospho-L-histidine.</text>
        <dbReference type="EC" id="2.7.13.3"/>
    </reaction>
</comment>
<dbReference type="GO" id="GO:0004673">
    <property type="term" value="F:protein histidine kinase activity"/>
    <property type="evidence" value="ECO:0007669"/>
    <property type="project" value="UniProtKB-EC"/>
</dbReference>
<evidence type="ECO:0000256" key="8">
    <source>
        <dbReference type="SAM" id="Coils"/>
    </source>
</evidence>
<dbReference type="SUPFAM" id="SSF55874">
    <property type="entry name" value="ATPase domain of HSP90 chaperone/DNA topoisomerase II/histidine kinase"/>
    <property type="match status" value="1"/>
</dbReference>
<keyword evidence="8" id="KW-0175">Coiled coil</keyword>
<evidence type="ECO:0000256" key="1">
    <source>
        <dbReference type="ARBA" id="ARBA00000085"/>
    </source>
</evidence>
<evidence type="ECO:0000259" key="9">
    <source>
        <dbReference type="SMART" id="SM00387"/>
    </source>
</evidence>
<keyword evidence="5" id="KW-0547">Nucleotide-binding</keyword>
<evidence type="ECO:0000256" key="7">
    <source>
        <dbReference type="ARBA" id="ARBA00022840"/>
    </source>
</evidence>
<dbReference type="SMART" id="SM00911">
    <property type="entry name" value="HWE_HK"/>
    <property type="match status" value="1"/>
</dbReference>